<proteinExistence type="inferred from homology"/>
<dbReference type="PANTHER" id="PTHR34300">
    <property type="entry name" value="QUEUOSINE PRECURSOR TRANSPORTER-RELATED"/>
    <property type="match status" value="1"/>
</dbReference>
<feature type="transmembrane region" description="Helical" evidence="1">
    <location>
        <begin position="72"/>
        <end position="93"/>
    </location>
</feature>
<feature type="transmembrane region" description="Helical" evidence="1">
    <location>
        <begin position="382"/>
        <end position="406"/>
    </location>
</feature>
<evidence type="ECO:0008006" key="3">
    <source>
        <dbReference type="Google" id="ProtNLM"/>
    </source>
</evidence>
<feature type="transmembrane region" description="Helical" evidence="1">
    <location>
        <begin position="426"/>
        <end position="443"/>
    </location>
</feature>
<keyword evidence="1" id="KW-0812">Transmembrane</keyword>
<organism evidence="2">
    <name type="scientific">Knufia peltigerae</name>
    <dbReference type="NCBI Taxonomy" id="1002370"/>
    <lineage>
        <taxon>Eukaryota</taxon>
        <taxon>Fungi</taxon>
        <taxon>Dikarya</taxon>
        <taxon>Ascomycota</taxon>
        <taxon>Pezizomycotina</taxon>
        <taxon>Eurotiomycetes</taxon>
        <taxon>Chaetothyriomycetidae</taxon>
        <taxon>Chaetothyriales</taxon>
        <taxon>Trichomeriaceae</taxon>
        <taxon>Knufia</taxon>
    </lineage>
</organism>
<reference evidence="2" key="1">
    <citation type="submission" date="2022-10" db="EMBL/GenBank/DDBJ databases">
        <title>Culturing micro-colonial fungi from biological soil crusts in the Mojave desert and describing Neophaeococcomyces mojavensis, and introducing the new genera and species Taxawa tesnikishii.</title>
        <authorList>
            <person name="Kurbessoian T."/>
            <person name="Stajich J.E."/>
        </authorList>
    </citation>
    <scope>NUCLEOTIDE SEQUENCE</scope>
    <source>
        <strain evidence="2">TK_35</strain>
    </source>
</reference>
<dbReference type="EMBL" id="JAPDRN010000131">
    <property type="protein sequence ID" value="KAJ9619454.1"/>
    <property type="molecule type" value="Genomic_DNA"/>
</dbReference>
<dbReference type="Pfam" id="PF04367">
    <property type="entry name" value="DUF502"/>
    <property type="match status" value="1"/>
</dbReference>
<dbReference type="PANTHER" id="PTHR34300:SF2">
    <property type="entry name" value="QUEUOSINE PRECURSOR TRANSPORTER-RELATED"/>
    <property type="match status" value="1"/>
</dbReference>
<feature type="transmembrane region" description="Helical" evidence="1">
    <location>
        <begin position="298"/>
        <end position="319"/>
    </location>
</feature>
<feature type="transmembrane region" description="Helical" evidence="1">
    <location>
        <begin position="220"/>
        <end position="246"/>
    </location>
</feature>
<dbReference type="InterPro" id="IPR007462">
    <property type="entry name" value="COV1-like"/>
</dbReference>
<accession>A0AA38XT61</accession>
<dbReference type="NCBIfam" id="TIGR00697">
    <property type="entry name" value="queuosine precursor transporter"/>
    <property type="match status" value="1"/>
</dbReference>
<gene>
    <name evidence="2" type="ORF">H2204_012631</name>
</gene>
<keyword evidence="1" id="KW-1133">Transmembrane helix</keyword>
<dbReference type="AlphaFoldDB" id="A0AA38XT61"/>
<evidence type="ECO:0000313" key="2">
    <source>
        <dbReference type="EMBL" id="KAJ9619454.1"/>
    </source>
</evidence>
<sequence length="466" mass="51086">MSLEAPALVPRPSLQRLFLTGLLTLLPIWLTWVVVKFVFVLLSGISSPLVVPLSEQIATSFPHYLGWVRAEWIQNTIALLATLLVILAVGVASRRVVGQRLLRWVGAIIKRIPLASIIYDSAKKLLDMLQTEPGSTQRVVLIDFPHRDMKSVGLVTRVIKEQGTDRELAAVYVPTTPNPTSGYLEIVPVELLTPTDWTVDQAMSFIISGGAVAPSSDRAVLLFIVLAAFFCGNAVLAELIGVKIFALEDTLGIDPLNWNLFGQTGSLSFTAGTLLWPVVFIMTDTINEFFGKRGVRFISWLAVVLIAYGFLFAFAAISLAPASWWVTSMDAHGVPDYQAAFAAVFGQGMWTIAGSLVAFLFGQLIDVAVFHRIRQATGERHVWLRATGSTAVSQLVDSFVVIWIAFVLGPQHWPTSLFLAVSSVNYVYKMGFAIALIPLLYLMRRAITRYLGEHRAADLRAAAAAD</sequence>
<feature type="transmembrane region" description="Helical" evidence="1">
    <location>
        <begin position="266"/>
        <end position="286"/>
    </location>
</feature>
<keyword evidence="1" id="KW-0472">Membrane</keyword>
<dbReference type="HAMAP" id="MF_02088">
    <property type="entry name" value="Q_prec_transport"/>
    <property type="match status" value="1"/>
</dbReference>
<feature type="transmembrane region" description="Helical" evidence="1">
    <location>
        <begin position="339"/>
        <end position="361"/>
    </location>
</feature>
<comment type="caution">
    <text evidence="2">The sequence shown here is derived from an EMBL/GenBank/DDBJ whole genome shotgun (WGS) entry which is preliminary data.</text>
</comment>
<dbReference type="InterPro" id="IPR003744">
    <property type="entry name" value="YhhQ"/>
</dbReference>
<evidence type="ECO:0000256" key="1">
    <source>
        <dbReference type="SAM" id="Phobius"/>
    </source>
</evidence>
<feature type="transmembrane region" description="Helical" evidence="1">
    <location>
        <begin position="21"/>
        <end position="45"/>
    </location>
</feature>
<name>A0AA38XT61_9EURO</name>
<dbReference type="Pfam" id="PF02592">
    <property type="entry name" value="Vut_1"/>
    <property type="match status" value="1"/>
</dbReference>
<protein>
    <recommendedName>
        <fullName evidence="3">Queuosine precursor transporter</fullName>
    </recommendedName>
</protein>